<proteinExistence type="predicted"/>
<reference evidence="2" key="1">
    <citation type="journal article" date="2021" name="Nat. Commun.">
        <title>Genetic determinants of endophytism in the Arabidopsis root mycobiome.</title>
        <authorList>
            <person name="Mesny F."/>
            <person name="Miyauchi S."/>
            <person name="Thiergart T."/>
            <person name="Pickel B."/>
            <person name="Atanasova L."/>
            <person name="Karlsson M."/>
            <person name="Huettel B."/>
            <person name="Barry K.W."/>
            <person name="Haridas S."/>
            <person name="Chen C."/>
            <person name="Bauer D."/>
            <person name="Andreopoulos W."/>
            <person name="Pangilinan J."/>
            <person name="LaButti K."/>
            <person name="Riley R."/>
            <person name="Lipzen A."/>
            <person name="Clum A."/>
            <person name="Drula E."/>
            <person name="Henrissat B."/>
            <person name="Kohler A."/>
            <person name="Grigoriev I.V."/>
            <person name="Martin F.M."/>
            <person name="Hacquard S."/>
        </authorList>
    </citation>
    <scope>NUCLEOTIDE SEQUENCE</scope>
    <source>
        <strain evidence="2">MPI-SDFR-AT-0120</strain>
    </source>
</reference>
<protein>
    <recommendedName>
        <fullName evidence="4">Secreted protein</fullName>
    </recommendedName>
</protein>
<evidence type="ECO:0000313" key="2">
    <source>
        <dbReference type="EMBL" id="KAH7094396.1"/>
    </source>
</evidence>
<feature type="signal peptide" evidence="1">
    <location>
        <begin position="1"/>
        <end position="17"/>
    </location>
</feature>
<keyword evidence="3" id="KW-1185">Reference proteome</keyword>
<organism evidence="2 3">
    <name type="scientific">Paraphoma chrysanthemicola</name>
    <dbReference type="NCBI Taxonomy" id="798071"/>
    <lineage>
        <taxon>Eukaryota</taxon>
        <taxon>Fungi</taxon>
        <taxon>Dikarya</taxon>
        <taxon>Ascomycota</taxon>
        <taxon>Pezizomycotina</taxon>
        <taxon>Dothideomycetes</taxon>
        <taxon>Pleosporomycetidae</taxon>
        <taxon>Pleosporales</taxon>
        <taxon>Pleosporineae</taxon>
        <taxon>Phaeosphaeriaceae</taxon>
        <taxon>Paraphoma</taxon>
    </lineage>
</organism>
<sequence length="141" mass="15468">MHQHACLFLAPLICVYGHRRGVPRSHEPNVACHYRHAHMVVAGTPFLRGATSGRLEVIAPARSPAPWPCSCGQGSVRRLTCLPSLCVVISGHTRRLGFLGIPLPGATRSRTALDARSTRDTRLLPCRASLLRHRAGLRLVW</sequence>
<accession>A0A8K0RIJ3</accession>
<dbReference type="EMBL" id="JAGMVJ010000001">
    <property type="protein sequence ID" value="KAH7094396.1"/>
    <property type="molecule type" value="Genomic_DNA"/>
</dbReference>
<evidence type="ECO:0008006" key="4">
    <source>
        <dbReference type="Google" id="ProtNLM"/>
    </source>
</evidence>
<evidence type="ECO:0000256" key="1">
    <source>
        <dbReference type="SAM" id="SignalP"/>
    </source>
</evidence>
<dbReference type="AlphaFoldDB" id="A0A8K0RIJ3"/>
<comment type="caution">
    <text evidence="2">The sequence shown here is derived from an EMBL/GenBank/DDBJ whole genome shotgun (WGS) entry which is preliminary data.</text>
</comment>
<feature type="chain" id="PRO_5035435992" description="Secreted protein" evidence="1">
    <location>
        <begin position="18"/>
        <end position="141"/>
    </location>
</feature>
<name>A0A8K0RIJ3_9PLEO</name>
<dbReference type="Proteomes" id="UP000813461">
    <property type="component" value="Unassembled WGS sequence"/>
</dbReference>
<keyword evidence="1" id="KW-0732">Signal</keyword>
<evidence type="ECO:0000313" key="3">
    <source>
        <dbReference type="Proteomes" id="UP000813461"/>
    </source>
</evidence>
<gene>
    <name evidence="2" type="ORF">FB567DRAFT_2404</name>
</gene>